<protein>
    <submittedName>
        <fullName evidence="1">Uncharacterized protein</fullName>
    </submittedName>
</protein>
<gene>
    <name evidence="1" type="ORF">WJX84_008769</name>
</gene>
<keyword evidence="2" id="KW-1185">Reference proteome</keyword>
<comment type="caution">
    <text evidence="1">The sequence shown here is derived from an EMBL/GenBank/DDBJ whole genome shotgun (WGS) entry which is preliminary data.</text>
</comment>
<name>A0AAW1TGF0_9CHLO</name>
<accession>A0AAW1TGF0</accession>
<dbReference type="AlphaFoldDB" id="A0AAW1TGF0"/>
<sequence length="474" mass="50344">MDTCIKKIYRSSISRCYAGTRLLLRKGVAFSPVGCMAREAHVECASCGCRYDNADVTLFLVDLVNGTNSQVASRQRPAERQAAPAELAVSGQWPTVLWPRPSLAACTALQLDQADKFSSVRAVGDWVHPRGGMQAPLTHSAPGSPQDLGPFKGYSPSPIDSGGVMHLGSWTDQIVPSIPAEQGQPSAASPVLQSLRLQVPDSVSSGDDLPGPKAFRFPDMSPISVPSVSSATSGISPADVPWLSAPHPSSGSPALDMGDGTNDYCEKKRKRGRLVPNKLPCALGPAASPGTDVPGMPPTGSSAAQQLEQLLSAPRQLWGSWGKLMNAENGRGDSLSDFKQPQLSLGMRAAPPQATQLTAGRIVHGSKLAEVHPADAICTAPPATASLQAICGRCQELCRGALLHRCPTADHSDMKISERHNHYRRSPKTWDQGKELSAAGRIHLPDTLLRQIFCSVPCWQSKTQHASVSQPLCG</sequence>
<dbReference type="Proteomes" id="UP001485043">
    <property type="component" value="Unassembled WGS sequence"/>
</dbReference>
<reference evidence="1 2" key="1">
    <citation type="journal article" date="2024" name="Nat. Commun.">
        <title>Phylogenomics reveals the evolutionary origins of lichenization in chlorophyte algae.</title>
        <authorList>
            <person name="Puginier C."/>
            <person name="Libourel C."/>
            <person name="Otte J."/>
            <person name="Skaloud P."/>
            <person name="Haon M."/>
            <person name="Grisel S."/>
            <person name="Petersen M."/>
            <person name="Berrin J.G."/>
            <person name="Delaux P.M."/>
            <person name="Dal Grande F."/>
            <person name="Keller J."/>
        </authorList>
    </citation>
    <scope>NUCLEOTIDE SEQUENCE [LARGE SCALE GENOMIC DNA]</scope>
    <source>
        <strain evidence="1 2">SAG 2523</strain>
    </source>
</reference>
<organism evidence="1 2">
    <name type="scientific">Apatococcus fuscideae</name>
    <dbReference type="NCBI Taxonomy" id="2026836"/>
    <lineage>
        <taxon>Eukaryota</taxon>
        <taxon>Viridiplantae</taxon>
        <taxon>Chlorophyta</taxon>
        <taxon>core chlorophytes</taxon>
        <taxon>Trebouxiophyceae</taxon>
        <taxon>Chlorellales</taxon>
        <taxon>Chlorellaceae</taxon>
        <taxon>Apatococcus</taxon>
    </lineage>
</organism>
<dbReference type="EMBL" id="JALJOV010000071">
    <property type="protein sequence ID" value="KAK9867677.1"/>
    <property type="molecule type" value="Genomic_DNA"/>
</dbReference>
<proteinExistence type="predicted"/>
<evidence type="ECO:0000313" key="2">
    <source>
        <dbReference type="Proteomes" id="UP001485043"/>
    </source>
</evidence>
<evidence type="ECO:0000313" key="1">
    <source>
        <dbReference type="EMBL" id="KAK9867677.1"/>
    </source>
</evidence>